<dbReference type="EMBL" id="WQMT02000007">
    <property type="protein sequence ID" value="KAG9220557.1"/>
    <property type="molecule type" value="Genomic_DNA"/>
</dbReference>
<protein>
    <submittedName>
        <fullName evidence="1">Uncharacterized protein</fullName>
    </submittedName>
</protein>
<reference evidence="1 2" key="1">
    <citation type="journal article" date="2021" name="Appl. Environ. Microbiol.">
        <title>Genetic linkage and physical mapping for an oyster mushroom Pleurotus cornucopiae and QTL analysis for the trait cap color.</title>
        <authorList>
            <person name="Zhang Y."/>
            <person name="Gao W."/>
            <person name="Sonnenberg A."/>
            <person name="Chen Q."/>
            <person name="Zhang J."/>
            <person name="Huang C."/>
        </authorList>
    </citation>
    <scope>NUCLEOTIDE SEQUENCE [LARGE SCALE GENOMIC DNA]</scope>
    <source>
        <strain evidence="1">CCMSSC00406</strain>
    </source>
</reference>
<evidence type="ECO:0000313" key="1">
    <source>
        <dbReference type="EMBL" id="KAG9220557.1"/>
    </source>
</evidence>
<comment type="caution">
    <text evidence="1">The sequence shown here is derived from an EMBL/GenBank/DDBJ whole genome shotgun (WGS) entry which is preliminary data.</text>
</comment>
<evidence type="ECO:0000313" key="2">
    <source>
        <dbReference type="Proteomes" id="UP000824881"/>
    </source>
</evidence>
<sequence length="539" mass="60485">MLDPNLVLSLTVFTLIAVLYLRQRFSTRGTEYTWPLPPGPKRLPLIGNLLDMPKHLEWVTFRKWARDLGKTLALCRHPQLTTVPSSVSLDSDIIYLDLLGNHVIILDSFEAANDLLEKRSSRYSSRTQFTMANELVGWDFNFGFKAYGEDWRQCRKLFHHEFHPVASRRFQPREIKATNQFLRALLETPENYVEHLRHMAGAITLGIAYGLDIKPHDDPYVKLSEQGVHALLTATIPGAFLVDTLPFLKYVPAWFPGAGFQKKAKEWRELATIMRDMPFQAAKQAFTEGTDGTSFTYSRLAKINSESDVELEEKYIKSVAGTMYAAGADSTVSALAFFILAMLHNPSALAKGQEEIDRVVGNDRLPDFSDEESLPYISAIVKEVLRWDSVTPIAIPHLSTTDDVYKGYFIPAGTMIIPNAWSMLHDENHYPDPFAFNPDRFMKDGKLDKSVKDPAAAAFGFGRRICPGRYMAFQSVWIAVASMVATLDIKKAVDEHGNTIEPSGEHVSTLVCMPAPFKCSIKARSASAVALIQSTEKDQ</sequence>
<organism evidence="1 2">
    <name type="scientific">Pleurotus cornucopiae</name>
    <name type="common">Cornucopia mushroom</name>
    <dbReference type="NCBI Taxonomy" id="5321"/>
    <lineage>
        <taxon>Eukaryota</taxon>
        <taxon>Fungi</taxon>
        <taxon>Dikarya</taxon>
        <taxon>Basidiomycota</taxon>
        <taxon>Agaricomycotina</taxon>
        <taxon>Agaricomycetes</taxon>
        <taxon>Agaricomycetidae</taxon>
        <taxon>Agaricales</taxon>
        <taxon>Pleurotineae</taxon>
        <taxon>Pleurotaceae</taxon>
        <taxon>Pleurotus</taxon>
    </lineage>
</organism>
<gene>
    <name evidence="1" type="ORF">CCMSSC00406_0004013</name>
</gene>
<accession>A0ACB7IQM0</accession>
<dbReference type="Proteomes" id="UP000824881">
    <property type="component" value="Unassembled WGS sequence"/>
</dbReference>
<proteinExistence type="predicted"/>
<keyword evidence="2" id="KW-1185">Reference proteome</keyword>
<name>A0ACB7IQM0_PLECO</name>